<proteinExistence type="predicted"/>
<evidence type="ECO:0000313" key="3">
    <source>
        <dbReference type="Proteomes" id="UP001212499"/>
    </source>
</evidence>
<accession>A0ABT5ANN3</accession>
<dbReference type="Proteomes" id="UP001212499">
    <property type="component" value="Unassembled WGS sequence"/>
</dbReference>
<sequence>MATAILKATHEGTLKIGDSLISCAVLEDGSRVLTLSDFMGAIGRSRSGQGQVYTNLPPFLAAKNLEPFISKDLRCASAPISFKPLKGGGFRGKASGYGAELLPAVCKVFLRAREAGVLQPNQLHIAKQCEILICGFADVGIIALIDEATGYQKSREKDELQKILEAYVLKEYLAWTKCFPNEFYEEMFRLRGWEKPSSVKRPQCVGTLTNKIVYSRLPQGILEELRKLNPVVYQTGQRLRKHHQYLTQDIGHEHLSRHLAAVIALMRASDSWEDFERLLEKSFPLQQPKHEDGNMNTN</sequence>
<organism evidence="2 3">
    <name type="scientific">Anabaenopsis arnoldii</name>
    <dbReference type="NCBI Taxonomy" id="2152938"/>
    <lineage>
        <taxon>Bacteria</taxon>
        <taxon>Bacillati</taxon>
        <taxon>Cyanobacteriota</taxon>
        <taxon>Cyanophyceae</taxon>
        <taxon>Nostocales</taxon>
        <taxon>Nodulariaceae</taxon>
        <taxon>Anabaenopsis</taxon>
    </lineage>
</organism>
<protein>
    <submittedName>
        <fullName evidence="2">P63C domain-containing protein</fullName>
    </submittedName>
</protein>
<name>A0ABT5ANN3_9CYAN</name>
<dbReference type="Pfam" id="PF10546">
    <property type="entry name" value="P63C"/>
    <property type="match status" value="1"/>
</dbReference>
<keyword evidence="3" id="KW-1185">Reference proteome</keyword>
<dbReference type="InterPro" id="IPR018874">
    <property type="entry name" value="Phage_Mx8_p63_C"/>
</dbReference>
<evidence type="ECO:0000313" key="2">
    <source>
        <dbReference type="EMBL" id="MDB9538297.1"/>
    </source>
</evidence>
<reference evidence="2 3" key="1">
    <citation type="submission" date="2023-01" db="EMBL/GenBank/DDBJ databases">
        <title>Genomes from the Australian National Cyanobacteria Reference Collection.</title>
        <authorList>
            <person name="Willis A."/>
            <person name="Lee E.M.F."/>
        </authorList>
    </citation>
    <scope>NUCLEOTIDE SEQUENCE [LARGE SCALE GENOMIC DNA]</scope>
    <source>
        <strain evidence="2 3">CS-1033</strain>
    </source>
</reference>
<evidence type="ECO:0000259" key="1">
    <source>
        <dbReference type="Pfam" id="PF10546"/>
    </source>
</evidence>
<feature type="domain" description="Bacteriophage Mx8 p63 C-terminal" evidence="1">
    <location>
        <begin position="163"/>
        <end position="255"/>
    </location>
</feature>
<dbReference type="EMBL" id="JAQMUH010000012">
    <property type="protein sequence ID" value="MDB9538297.1"/>
    <property type="molecule type" value="Genomic_DNA"/>
</dbReference>
<comment type="caution">
    <text evidence="2">The sequence shown here is derived from an EMBL/GenBank/DDBJ whole genome shotgun (WGS) entry which is preliminary data.</text>
</comment>
<dbReference type="RefSeq" id="WP_271730773.1">
    <property type="nucleotide sequence ID" value="NZ_JANQDP010000009.1"/>
</dbReference>
<gene>
    <name evidence="2" type="ORF">PN457_01205</name>
</gene>